<gene>
    <name evidence="2" type="ORF">L345_06002</name>
</gene>
<feature type="region of interest" description="Disordered" evidence="1">
    <location>
        <begin position="86"/>
        <end position="115"/>
    </location>
</feature>
<feature type="compositionally biased region" description="Basic and acidic residues" evidence="1">
    <location>
        <begin position="158"/>
        <end position="171"/>
    </location>
</feature>
<feature type="non-terminal residue" evidence="2">
    <location>
        <position position="1"/>
    </location>
</feature>
<evidence type="ECO:0000256" key="1">
    <source>
        <dbReference type="SAM" id="MobiDB-lite"/>
    </source>
</evidence>
<sequence length="300" mass="33601">MSWEHSQTAFAATRVNKWELVYCSGWLAASSSSSSSSHSPPLGAKRNTFPPEDAITRGNKELRKMLVPPFIFCYPHAMFKKKRIIFTRGKRGRPEKRERGGKRERMREKRKGESDEKKGCCLVMTEYDQAGERGLRVVMSLRSGLLETEEAACSRPPLRAEKEGRKEEHRAGAGGGGEESQGEALMELKLGTGTEANEWLKKKKVLLSNPHPPPQNCRGERGRLTQEQLKAVDAFRHMRSAPPYPGVNPITAGFYLFGAGRFSFGLQLISPPPPPHSPPPPTRFTLPTSGLWWLCSKRFL</sequence>
<reference evidence="2 3" key="1">
    <citation type="journal article" date="2013" name="Proc. Natl. Acad. Sci. U.S.A.">
        <title>The king cobra genome reveals dynamic gene evolution and adaptation in the snake venom system.</title>
        <authorList>
            <person name="Vonk F.J."/>
            <person name="Casewell N.R."/>
            <person name="Henkel C.V."/>
            <person name="Heimberg A.M."/>
            <person name="Jansen H.J."/>
            <person name="McCleary R.J."/>
            <person name="Kerkkamp H.M."/>
            <person name="Vos R.A."/>
            <person name="Guerreiro I."/>
            <person name="Calvete J.J."/>
            <person name="Wuster W."/>
            <person name="Woods A.E."/>
            <person name="Logan J.M."/>
            <person name="Harrison R.A."/>
            <person name="Castoe T.A."/>
            <person name="de Koning A.P."/>
            <person name="Pollock D.D."/>
            <person name="Yandell M."/>
            <person name="Calderon D."/>
            <person name="Renjifo C."/>
            <person name="Currier R.B."/>
            <person name="Salgado D."/>
            <person name="Pla D."/>
            <person name="Sanz L."/>
            <person name="Hyder A.S."/>
            <person name="Ribeiro J.M."/>
            <person name="Arntzen J.W."/>
            <person name="van den Thillart G.E."/>
            <person name="Boetzer M."/>
            <person name="Pirovano W."/>
            <person name="Dirks R.P."/>
            <person name="Spaink H.P."/>
            <person name="Duboule D."/>
            <person name="McGlinn E."/>
            <person name="Kini R.M."/>
            <person name="Richardson M.K."/>
        </authorList>
    </citation>
    <scope>NUCLEOTIDE SEQUENCE</scope>
    <source>
        <tissue evidence="2">Blood</tissue>
    </source>
</reference>
<dbReference type="Proteomes" id="UP000018936">
    <property type="component" value="Unassembled WGS sequence"/>
</dbReference>
<feature type="region of interest" description="Disordered" evidence="1">
    <location>
        <begin position="148"/>
        <end position="182"/>
    </location>
</feature>
<dbReference type="EMBL" id="AZIM01001075">
    <property type="protein sequence ID" value="ETE68210.1"/>
    <property type="molecule type" value="Genomic_DNA"/>
</dbReference>
<organism evidence="2 3">
    <name type="scientific">Ophiophagus hannah</name>
    <name type="common">King cobra</name>
    <name type="synonym">Naja hannah</name>
    <dbReference type="NCBI Taxonomy" id="8665"/>
    <lineage>
        <taxon>Eukaryota</taxon>
        <taxon>Metazoa</taxon>
        <taxon>Chordata</taxon>
        <taxon>Craniata</taxon>
        <taxon>Vertebrata</taxon>
        <taxon>Euteleostomi</taxon>
        <taxon>Lepidosauria</taxon>
        <taxon>Squamata</taxon>
        <taxon>Bifurcata</taxon>
        <taxon>Unidentata</taxon>
        <taxon>Episquamata</taxon>
        <taxon>Toxicofera</taxon>
        <taxon>Serpentes</taxon>
        <taxon>Colubroidea</taxon>
        <taxon>Elapidae</taxon>
        <taxon>Elapinae</taxon>
        <taxon>Ophiophagus</taxon>
    </lineage>
</organism>
<evidence type="ECO:0000313" key="2">
    <source>
        <dbReference type="EMBL" id="ETE68210.1"/>
    </source>
</evidence>
<comment type="caution">
    <text evidence="2">The sequence shown here is derived from an EMBL/GenBank/DDBJ whole genome shotgun (WGS) entry which is preliminary data.</text>
</comment>
<protein>
    <submittedName>
        <fullName evidence="2">Uncharacterized protein</fullName>
    </submittedName>
</protein>
<feature type="region of interest" description="Disordered" evidence="1">
    <location>
        <begin position="31"/>
        <end position="54"/>
    </location>
</feature>
<dbReference type="AlphaFoldDB" id="V8P1N5"/>
<accession>V8P1N5</accession>
<feature type="compositionally biased region" description="Basic and acidic residues" evidence="1">
    <location>
        <begin position="95"/>
        <end position="115"/>
    </location>
</feature>
<evidence type="ECO:0000313" key="3">
    <source>
        <dbReference type="Proteomes" id="UP000018936"/>
    </source>
</evidence>
<keyword evidence="3" id="KW-1185">Reference proteome</keyword>
<proteinExistence type="predicted"/>
<name>V8P1N5_OPHHA</name>